<dbReference type="EMBL" id="PRFA01000014">
    <property type="protein sequence ID" value="PWU97825.1"/>
    <property type="molecule type" value="Genomic_DNA"/>
</dbReference>
<dbReference type="VEuPathDB" id="TriTrypDB:C4B63_14g185"/>
<evidence type="ECO:0000313" key="4">
    <source>
        <dbReference type="Proteomes" id="UP000246121"/>
    </source>
</evidence>
<dbReference type="Proteomes" id="UP000246121">
    <property type="component" value="Unassembled WGS sequence"/>
</dbReference>
<dbReference type="PANTHER" id="PTHR44144:SF1">
    <property type="entry name" value="DNAJ HOMOLOG SUBFAMILY C MEMBER 9"/>
    <property type="match status" value="1"/>
</dbReference>
<dbReference type="Pfam" id="PF23302">
    <property type="entry name" value="HTH_DNAJC9"/>
    <property type="match status" value="1"/>
</dbReference>
<evidence type="ECO:0000259" key="2">
    <source>
        <dbReference type="PROSITE" id="PS50076"/>
    </source>
</evidence>
<dbReference type="InterPro" id="IPR036869">
    <property type="entry name" value="J_dom_sf"/>
</dbReference>
<dbReference type="VEuPathDB" id="TriTrypDB:TcG_00445"/>
<dbReference type="PROSITE" id="PS50076">
    <property type="entry name" value="DNAJ_2"/>
    <property type="match status" value="1"/>
</dbReference>
<proteinExistence type="predicted"/>
<name>A0A2V2VN06_TRYCR</name>
<evidence type="ECO:0000256" key="1">
    <source>
        <dbReference type="SAM" id="MobiDB-lite"/>
    </source>
</evidence>
<dbReference type="VEuPathDB" id="TriTrypDB:TCSYLVIO_004762"/>
<dbReference type="GO" id="GO:0005737">
    <property type="term" value="C:cytoplasm"/>
    <property type="evidence" value="ECO:0007669"/>
    <property type="project" value="TreeGrafter"/>
</dbReference>
<dbReference type="VEuPathDB" id="TriTrypDB:TcBrA4_0014110"/>
<sequence>MPPKRPLYEVLGVSQDAAEEEISRVYRRMALQYHPDRNPNGEAKFKDIANAYSVLSDSEKRRVYDATGVIPGGAAETDNEATTAERSAEMKERVQVFYATYAGSPEETEDVISCYKKCKGNFRRMAREELLFDNKKQGEIQRLMELVRSLVESGRLNPTEAWKVTNTAAVLKQIERSLTRERKEAKDALDAMGLSAKGGEGGLQALQALMKRDQEAEWSKMMSNLESKYVKPKSATKGAEQNGKRNKRKAEAAKTVSAPPQKKSRR</sequence>
<dbReference type="SMART" id="SM00271">
    <property type="entry name" value="DnaJ"/>
    <property type="match status" value="1"/>
</dbReference>
<evidence type="ECO:0000313" key="3">
    <source>
        <dbReference type="EMBL" id="PWU97825.1"/>
    </source>
</evidence>
<dbReference type="InterPro" id="IPR018253">
    <property type="entry name" value="DnaJ_domain_CS"/>
</dbReference>
<dbReference type="InterPro" id="IPR056453">
    <property type="entry name" value="HTH_DNAJC9"/>
</dbReference>
<dbReference type="CDD" id="cd06257">
    <property type="entry name" value="DnaJ"/>
    <property type="match status" value="1"/>
</dbReference>
<dbReference type="VEuPathDB" id="TriTrypDB:Tc_MARK_2256"/>
<dbReference type="PRINTS" id="PR00625">
    <property type="entry name" value="JDOMAIN"/>
</dbReference>
<accession>A0A2V2VN06</accession>
<dbReference type="Pfam" id="PF00226">
    <property type="entry name" value="DnaJ"/>
    <property type="match status" value="1"/>
</dbReference>
<dbReference type="VEuPathDB" id="TriTrypDB:ECC02_000588"/>
<dbReference type="AlphaFoldDB" id="A0A2V2VN06"/>
<dbReference type="VEuPathDB" id="TriTrypDB:TcCL_ESM04175"/>
<protein>
    <submittedName>
        <fullName evidence="3">Putative chaperone DNAJ protein</fullName>
    </submittedName>
</protein>
<dbReference type="VEuPathDB" id="TriTrypDB:C3747_19g164"/>
<dbReference type="GO" id="GO:0005634">
    <property type="term" value="C:nucleus"/>
    <property type="evidence" value="ECO:0007669"/>
    <property type="project" value="TreeGrafter"/>
</dbReference>
<feature type="region of interest" description="Disordered" evidence="1">
    <location>
        <begin position="223"/>
        <end position="266"/>
    </location>
</feature>
<dbReference type="PROSITE" id="PS00636">
    <property type="entry name" value="DNAJ_1"/>
    <property type="match status" value="1"/>
</dbReference>
<dbReference type="SUPFAM" id="SSF46565">
    <property type="entry name" value="Chaperone J-domain"/>
    <property type="match status" value="1"/>
</dbReference>
<dbReference type="Gene3D" id="1.10.287.110">
    <property type="entry name" value="DnaJ domain"/>
    <property type="match status" value="1"/>
</dbReference>
<dbReference type="VEuPathDB" id="TriTrypDB:TcCLB.504147.60"/>
<dbReference type="InterPro" id="IPR001623">
    <property type="entry name" value="DnaJ_domain"/>
</dbReference>
<comment type="caution">
    <text evidence="3">The sequence shown here is derived from an EMBL/GenBank/DDBJ whole genome shotgun (WGS) entry which is preliminary data.</text>
</comment>
<dbReference type="VEuPathDB" id="TriTrypDB:BCY84_11181"/>
<organism evidence="3 4">
    <name type="scientific">Trypanosoma cruzi</name>
    <dbReference type="NCBI Taxonomy" id="5693"/>
    <lineage>
        <taxon>Eukaryota</taxon>
        <taxon>Discoba</taxon>
        <taxon>Euglenozoa</taxon>
        <taxon>Kinetoplastea</taxon>
        <taxon>Metakinetoplastina</taxon>
        <taxon>Trypanosomatida</taxon>
        <taxon>Trypanosomatidae</taxon>
        <taxon>Trypanosoma</taxon>
        <taxon>Schizotrypanum</taxon>
    </lineage>
</organism>
<feature type="domain" description="J" evidence="2">
    <location>
        <begin position="6"/>
        <end position="68"/>
    </location>
</feature>
<dbReference type="InterPro" id="IPR052594">
    <property type="entry name" value="J_domain-containing_protein"/>
</dbReference>
<dbReference type="GO" id="GO:0031072">
    <property type="term" value="F:heat shock protein binding"/>
    <property type="evidence" value="ECO:0007669"/>
    <property type="project" value="TreeGrafter"/>
</dbReference>
<dbReference type="VEuPathDB" id="TriTrypDB:TCDM_02891"/>
<gene>
    <name evidence="3" type="ORF">C4B63_14g185</name>
</gene>
<reference evidence="3 4" key="1">
    <citation type="journal article" date="2018" name="Microb. Genom.">
        <title>Expanding an expanded genome: long-read sequencing of Trypanosoma cruzi.</title>
        <authorList>
            <person name="Berna L."/>
            <person name="Rodriguez M."/>
            <person name="Chiribao M.L."/>
            <person name="Parodi-Talice A."/>
            <person name="Pita S."/>
            <person name="Rijo G."/>
            <person name="Alvarez-Valin F."/>
            <person name="Robello C."/>
        </authorList>
    </citation>
    <scope>NUCLEOTIDE SEQUENCE [LARGE SCALE GENOMIC DNA]</scope>
    <source>
        <strain evidence="3 4">Dm28c</strain>
    </source>
</reference>
<dbReference type="PANTHER" id="PTHR44144">
    <property type="entry name" value="DNAJ HOMOLOG SUBFAMILY C MEMBER 9"/>
    <property type="match status" value="1"/>
</dbReference>